<evidence type="ECO:0000256" key="1">
    <source>
        <dbReference type="ARBA" id="ARBA00022737"/>
    </source>
</evidence>
<dbReference type="AlphaFoldDB" id="A0A2N9Y069"/>
<comment type="caution">
    <text evidence="4">The sequence shown here is derived from an EMBL/GenBank/DDBJ whole genome shotgun (WGS) entry which is preliminary data.</text>
</comment>
<dbReference type="Gene3D" id="2.180.10.10">
    <property type="entry name" value="RHS repeat-associated core"/>
    <property type="match status" value="1"/>
</dbReference>
<evidence type="ECO:0000259" key="3">
    <source>
        <dbReference type="Pfam" id="PF25023"/>
    </source>
</evidence>
<feature type="region of interest" description="Disordered" evidence="2">
    <location>
        <begin position="205"/>
        <end position="262"/>
    </location>
</feature>
<proteinExistence type="predicted"/>
<evidence type="ECO:0000313" key="5">
    <source>
        <dbReference type="Proteomes" id="UP000229434"/>
    </source>
</evidence>
<dbReference type="PANTHER" id="PTHR32305:SF15">
    <property type="entry name" value="PROTEIN RHSA-RELATED"/>
    <property type="match status" value="1"/>
</dbReference>
<protein>
    <recommendedName>
        <fullName evidence="3">Teneurin-like YD-shell domain-containing protein</fullName>
    </recommendedName>
</protein>
<accession>A0A2N9Y069</accession>
<dbReference type="PRINTS" id="PR00394">
    <property type="entry name" value="RHSPROTEIN"/>
</dbReference>
<keyword evidence="1" id="KW-0677">Repeat</keyword>
<name>A0A2N9Y069_9NEIS</name>
<dbReference type="InterPro" id="IPR050708">
    <property type="entry name" value="T6SS_VgrG/RHS"/>
</dbReference>
<dbReference type="NCBIfam" id="TIGR03696">
    <property type="entry name" value="Rhs_assc_core"/>
    <property type="match status" value="1"/>
</dbReference>
<gene>
    <name evidence="4" type="ORF">BHC49_02670</name>
</gene>
<evidence type="ECO:0000256" key="2">
    <source>
        <dbReference type="SAM" id="MobiDB-lite"/>
    </source>
</evidence>
<sequence>MRVAYGWKPDSDWGTSPLWQANLSEGQNLKNASYHYLISDHLGTPQLAINSTGEQSWKINSDAFGNSELDANNQITMNLRFPGQYYDAETGLSYNYFRDYDAKTGRYIQSDPIGLAGGINTYGYVGGNPLVYSDPTGEIALAVVAGAGVATAGIRLCAANPACRYLAKEAIRGGIRWGAKSLIIPPLFNDRSDDDCRDENVEINDVNSHNIIGGAPNPPDPDDKQNNKNSERKLPKTKKELREDLEKQGFTRKPDSAGGYEQWVRSSDQSKVWIKTSGEVIRTQRVWQKNGLKKYNERQNYWGERLSDQSHSTGHFVK</sequence>
<dbReference type="EMBL" id="MEIS01000061">
    <property type="protein sequence ID" value="PIT58145.1"/>
    <property type="molecule type" value="Genomic_DNA"/>
</dbReference>
<evidence type="ECO:0000313" key="4">
    <source>
        <dbReference type="EMBL" id="PIT58145.1"/>
    </source>
</evidence>
<reference evidence="4 5" key="1">
    <citation type="journal article" date="2017" name="MBio">
        <title>Type VI secretion-mediated competition in the bee gut microbiome.</title>
        <authorList>
            <person name="Steele M.I."/>
            <person name="Kwong W.K."/>
            <person name="Powell J.E."/>
            <person name="Whiteley M."/>
            <person name="Moran N.A."/>
        </authorList>
    </citation>
    <scope>NUCLEOTIDE SEQUENCE [LARGE SCALE GENOMIC DNA]</scope>
    <source>
        <strain evidence="4 5">Nev3CBA3</strain>
    </source>
</reference>
<dbReference type="RefSeq" id="WP_100136883.1">
    <property type="nucleotide sequence ID" value="NZ_MEIS01000061.1"/>
</dbReference>
<dbReference type="InterPro" id="IPR056823">
    <property type="entry name" value="TEN-like_YD-shell"/>
</dbReference>
<feature type="compositionally biased region" description="Basic and acidic residues" evidence="2">
    <location>
        <begin position="221"/>
        <end position="255"/>
    </location>
</feature>
<dbReference type="Proteomes" id="UP000229434">
    <property type="component" value="Unassembled WGS sequence"/>
</dbReference>
<dbReference type="InterPro" id="IPR022385">
    <property type="entry name" value="Rhs_assc_core"/>
</dbReference>
<dbReference type="Pfam" id="PF25023">
    <property type="entry name" value="TEN_YD-shell"/>
    <property type="match status" value="1"/>
</dbReference>
<organism evidence="4 5">
    <name type="scientific">Snodgrassella alvi</name>
    <dbReference type="NCBI Taxonomy" id="1196083"/>
    <lineage>
        <taxon>Bacteria</taxon>
        <taxon>Pseudomonadati</taxon>
        <taxon>Pseudomonadota</taxon>
        <taxon>Betaproteobacteria</taxon>
        <taxon>Neisseriales</taxon>
        <taxon>Neisseriaceae</taxon>
        <taxon>Snodgrassella</taxon>
    </lineage>
</organism>
<dbReference type="PANTHER" id="PTHR32305">
    <property type="match status" value="1"/>
</dbReference>
<feature type="domain" description="Teneurin-like YD-shell" evidence="3">
    <location>
        <begin position="30"/>
        <end position="111"/>
    </location>
</feature>